<evidence type="ECO:0000313" key="6">
    <source>
        <dbReference type="Proteomes" id="UP000094336"/>
    </source>
</evidence>
<reference evidence="6" key="1">
    <citation type="submission" date="2016-05" db="EMBL/GenBank/DDBJ databases">
        <title>Comparative genomics of biotechnologically important yeasts.</title>
        <authorList>
            <consortium name="DOE Joint Genome Institute"/>
            <person name="Riley R."/>
            <person name="Haridas S."/>
            <person name="Wolfe K.H."/>
            <person name="Lopes M.R."/>
            <person name="Hittinger C.T."/>
            <person name="Goker M."/>
            <person name="Salamov A."/>
            <person name="Wisecaver J."/>
            <person name="Long T.M."/>
            <person name="Aerts A.L."/>
            <person name="Barry K."/>
            <person name="Choi C."/>
            <person name="Clum A."/>
            <person name="Coughlan A.Y."/>
            <person name="Deshpande S."/>
            <person name="Douglass A.P."/>
            <person name="Hanson S.J."/>
            <person name="Klenk H.-P."/>
            <person name="Labutti K."/>
            <person name="Lapidus A."/>
            <person name="Lindquist E."/>
            <person name="Lipzen A."/>
            <person name="Meier-Kolthoff J.P."/>
            <person name="Ohm R.A."/>
            <person name="Otillar R.P."/>
            <person name="Pangilinan J."/>
            <person name="Peng Y."/>
            <person name="Rokas A."/>
            <person name="Rosa C.A."/>
            <person name="Scheuner C."/>
            <person name="Sibirny A.A."/>
            <person name="Slot J.C."/>
            <person name="Stielow J.B."/>
            <person name="Sun H."/>
            <person name="Kurtzman C.P."/>
            <person name="Blackwell M."/>
            <person name="Grigoriev I.V."/>
            <person name="Jeffries T.W."/>
        </authorList>
    </citation>
    <scope>NUCLEOTIDE SEQUENCE [LARGE SCALE GENOMIC DNA]</scope>
    <source>
        <strain evidence="6">NRRL Y-12698</strain>
    </source>
</reference>
<keyword evidence="4" id="KW-0539">Nucleus</keyword>
<sequence length="259" mass="30424">MAVQTSSFVKKLAANDRPTREAALESLRKFLSNKQTSMPLLEYQKLWKGLYYSMWFCDRPRPQQRLADALGALFSETIPAKNFGVFVDSFWFVMGKEWVGVDQHRIDKYYMLLRRVINHSFRKLQTQKWDKNFVDLYLGVMMQGPLSGDAKIPYAIPYHIIDIYIDELEKVMFADIEEEGEEKEAQIAQKKQDIIDNTPIKALLLPFERLNKNALLKTLRLKVKEDIFEDDRLAEWGIVEKEEEVKDSDDESDDEWHGF</sequence>
<evidence type="ECO:0000256" key="3">
    <source>
        <dbReference type="ARBA" id="ARBA00022552"/>
    </source>
</evidence>
<dbReference type="EMBL" id="KV454434">
    <property type="protein sequence ID" value="ODQ78649.1"/>
    <property type="molecule type" value="Genomic_DNA"/>
</dbReference>
<dbReference type="GO" id="GO:0030687">
    <property type="term" value="C:preribosome, large subunit precursor"/>
    <property type="evidence" value="ECO:0007669"/>
    <property type="project" value="EnsemblFungi"/>
</dbReference>
<dbReference type="GO" id="GO:0006364">
    <property type="term" value="P:rRNA processing"/>
    <property type="evidence" value="ECO:0007669"/>
    <property type="project" value="UniProtKB-KW"/>
</dbReference>
<dbReference type="Proteomes" id="UP000094336">
    <property type="component" value="Unassembled WGS sequence"/>
</dbReference>
<name>A0A1E3QLR7_9ASCO</name>
<evidence type="ECO:0000256" key="2">
    <source>
        <dbReference type="ARBA" id="ARBA00006374"/>
    </source>
</evidence>
<evidence type="ECO:0008006" key="7">
    <source>
        <dbReference type="Google" id="ProtNLM"/>
    </source>
</evidence>
<evidence type="ECO:0000256" key="1">
    <source>
        <dbReference type="ARBA" id="ARBA00004123"/>
    </source>
</evidence>
<evidence type="ECO:0000313" key="5">
    <source>
        <dbReference type="EMBL" id="ODQ78649.1"/>
    </source>
</evidence>
<dbReference type="STRING" id="984486.A0A1E3QLR7"/>
<dbReference type="PANTHER" id="PTHR13026:SF0">
    <property type="entry name" value="RIBOSOMAL RNA PROCESSING 1B"/>
    <property type="match status" value="1"/>
</dbReference>
<dbReference type="InterPro" id="IPR010301">
    <property type="entry name" value="RRP1"/>
</dbReference>
<dbReference type="Pfam" id="PF05997">
    <property type="entry name" value="Nop52"/>
    <property type="match status" value="1"/>
</dbReference>
<dbReference type="AlphaFoldDB" id="A0A1E3QLR7"/>
<dbReference type="GeneID" id="30147159"/>
<proteinExistence type="inferred from homology"/>
<dbReference type="GO" id="GO:0005634">
    <property type="term" value="C:nucleus"/>
    <property type="evidence" value="ECO:0007669"/>
    <property type="project" value="UniProtKB-SubCell"/>
</dbReference>
<evidence type="ECO:0000256" key="4">
    <source>
        <dbReference type="ARBA" id="ARBA00023242"/>
    </source>
</evidence>
<dbReference type="GO" id="GO:0030688">
    <property type="term" value="C:preribosome, small subunit precursor"/>
    <property type="evidence" value="ECO:0007669"/>
    <property type="project" value="InterPro"/>
</dbReference>
<gene>
    <name evidence="5" type="ORF">BABINDRAFT_162354</name>
</gene>
<comment type="similarity">
    <text evidence="2">Belongs to the RRP1 family.</text>
</comment>
<protein>
    <recommendedName>
        <fullName evidence="7">Ribosomal RNA-processing protein 1</fullName>
    </recommendedName>
</protein>
<dbReference type="PANTHER" id="PTHR13026">
    <property type="entry name" value="NNP-1 PROTEIN NOVEL NUCLEAR PROTEIN 1 NOP52"/>
    <property type="match status" value="1"/>
</dbReference>
<keyword evidence="6" id="KW-1185">Reference proteome</keyword>
<comment type="subcellular location">
    <subcellularLocation>
        <location evidence="1">Nucleus</location>
    </subcellularLocation>
</comment>
<accession>A0A1E3QLR7</accession>
<keyword evidence="3" id="KW-0698">rRNA processing</keyword>
<organism evidence="5 6">
    <name type="scientific">Babjeviella inositovora NRRL Y-12698</name>
    <dbReference type="NCBI Taxonomy" id="984486"/>
    <lineage>
        <taxon>Eukaryota</taxon>
        <taxon>Fungi</taxon>
        <taxon>Dikarya</taxon>
        <taxon>Ascomycota</taxon>
        <taxon>Saccharomycotina</taxon>
        <taxon>Pichiomycetes</taxon>
        <taxon>Serinales incertae sedis</taxon>
        <taxon>Babjeviella</taxon>
    </lineage>
</organism>
<dbReference type="OrthoDB" id="2019504at2759"/>
<dbReference type="RefSeq" id="XP_018983977.1">
    <property type="nucleotide sequence ID" value="XM_019129306.1"/>
</dbReference>